<keyword evidence="5 6" id="KW-0067">ATP-binding</keyword>
<sequence length="392" mass="43615">MDKVLLLNAGSSSVKWKVFEIESEKVAGEGEVERINTPQALVTTKFNDEKKQSREPNLGYEDAGRMILNKIEEFKIASLNEIQIVGHRIVAGGQKFKKATLVTPDVLQEIKNLKDFAPLHNPHEARYVELMQKILPNVDQYAVFDSIFFTDMPESNAIYSLPYELTQKYQIQRYGEHGISHSYLAERTAELLDRPLNELKIITLHLGSGASVAAIKNGKAFDSSMGFTPLTGLTMGTRAGDADPAIVPFLMEKEGMTAEEVMTLLNDRSGLLGISESSSDMRDIEAAWQKGDRQASLAREIFINRVVKYVGAYFAELGGIDALVLAGGIGEHQIDLRLALLKQLRVLGIEVDEKLNQANQEGIISPQDAQIKTMLIPTNEELQMVRQIKKEI</sequence>
<dbReference type="CDD" id="cd24010">
    <property type="entry name" value="ASKHA_NBD_AcK_PK"/>
    <property type="match status" value="1"/>
</dbReference>
<comment type="pathway">
    <text evidence="6">Metabolic intermediate biosynthesis; acetyl-CoA biosynthesis; acetyl-CoA from acetate: step 1/2.</text>
</comment>
<dbReference type="RefSeq" id="WP_057906429.1">
    <property type="nucleotide sequence ID" value="NZ_AYYZ01000015.1"/>
</dbReference>
<accession>A0A0R1ZD27</accession>
<feature type="binding site" evidence="6">
    <location>
        <begin position="280"/>
        <end position="282"/>
    </location>
    <ligand>
        <name>ATP</name>
        <dbReference type="ChEBI" id="CHEBI:30616"/>
    </ligand>
</feature>
<feature type="binding site" evidence="6">
    <location>
        <position position="15"/>
    </location>
    <ligand>
        <name>ATP</name>
        <dbReference type="ChEBI" id="CHEBI:30616"/>
    </ligand>
</feature>
<feature type="binding site" evidence="6">
    <location>
        <position position="380"/>
    </location>
    <ligand>
        <name>Mg(2+)</name>
        <dbReference type="ChEBI" id="CHEBI:18420"/>
    </ligand>
</feature>
<name>A0A0R1ZD27_9LACO</name>
<evidence type="ECO:0000313" key="9">
    <source>
        <dbReference type="Proteomes" id="UP000051291"/>
    </source>
</evidence>
<feature type="binding site" evidence="6">
    <location>
        <begin position="328"/>
        <end position="332"/>
    </location>
    <ligand>
        <name>ATP</name>
        <dbReference type="ChEBI" id="CHEBI:30616"/>
    </ligand>
</feature>
<feature type="binding site" evidence="6">
    <location>
        <position position="88"/>
    </location>
    <ligand>
        <name>substrate</name>
    </ligand>
</feature>
<dbReference type="InterPro" id="IPR004372">
    <property type="entry name" value="Ac/propionate_kinase"/>
</dbReference>
<dbReference type="PIRSF" id="PIRSF000722">
    <property type="entry name" value="Acetate_prop_kin"/>
    <property type="match status" value="1"/>
</dbReference>
<keyword evidence="2 6" id="KW-0808">Transferase</keyword>
<dbReference type="Gene3D" id="3.30.420.40">
    <property type="match status" value="2"/>
</dbReference>
<dbReference type="PANTHER" id="PTHR21060:SF15">
    <property type="entry name" value="ACETATE KINASE-RELATED"/>
    <property type="match status" value="1"/>
</dbReference>
<keyword evidence="6" id="KW-0963">Cytoplasm</keyword>
<reference evidence="8 9" key="1">
    <citation type="journal article" date="2015" name="Genome Announc.">
        <title>Expanding the biotechnology potential of lactobacilli through comparative genomics of 213 strains and associated genera.</title>
        <authorList>
            <person name="Sun Z."/>
            <person name="Harris H.M."/>
            <person name="McCann A."/>
            <person name="Guo C."/>
            <person name="Argimon S."/>
            <person name="Zhang W."/>
            <person name="Yang X."/>
            <person name="Jeffery I.B."/>
            <person name="Cooney J.C."/>
            <person name="Kagawa T.F."/>
            <person name="Liu W."/>
            <person name="Song Y."/>
            <person name="Salvetti E."/>
            <person name="Wrobel A."/>
            <person name="Rasinkangas P."/>
            <person name="Parkhill J."/>
            <person name="Rea M.C."/>
            <person name="O'Sullivan O."/>
            <person name="Ritari J."/>
            <person name="Douillard F.P."/>
            <person name="Paul Ross R."/>
            <person name="Yang R."/>
            <person name="Briner A.E."/>
            <person name="Felis G.E."/>
            <person name="de Vos W.M."/>
            <person name="Barrangou R."/>
            <person name="Klaenhammer T.R."/>
            <person name="Caufield P.W."/>
            <person name="Cui Y."/>
            <person name="Zhang H."/>
            <person name="O'Toole P.W."/>
        </authorList>
    </citation>
    <scope>NUCLEOTIDE SEQUENCE [LARGE SCALE GENOMIC DNA]</scope>
    <source>
        <strain evidence="8 9">DSM 20653</strain>
    </source>
</reference>
<comment type="subcellular location">
    <subcellularLocation>
        <location evidence="6">Cytoplasm</location>
    </subcellularLocation>
</comment>
<dbReference type="STRING" id="1423820.FC64_GL000280"/>
<keyword evidence="9" id="KW-1185">Reference proteome</keyword>
<dbReference type="PRINTS" id="PR00471">
    <property type="entry name" value="ACETATEKNASE"/>
</dbReference>
<comment type="cofactor">
    <cofactor evidence="6">
        <name>Mg(2+)</name>
        <dbReference type="ChEBI" id="CHEBI:18420"/>
    </cofactor>
    <cofactor evidence="6">
        <name>Mn(2+)</name>
        <dbReference type="ChEBI" id="CHEBI:29035"/>
    </cofactor>
    <text evidence="6">Mg(2+). Can also accept Mn(2+).</text>
</comment>
<dbReference type="GO" id="GO:0008776">
    <property type="term" value="F:acetate kinase activity"/>
    <property type="evidence" value="ECO:0007669"/>
    <property type="project" value="UniProtKB-UniRule"/>
</dbReference>
<keyword evidence="3 6" id="KW-0547">Nucleotide-binding</keyword>
<comment type="function">
    <text evidence="6">Catalyzes the formation of acetyl phosphate from acetate and ATP. Can also catalyze the reverse reaction.</text>
</comment>
<dbReference type="PROSITE" id="PS01076">
    <property type="entry name" value="ACETATE_KINASE_2"/>
    <property type="match status" value="1"/>
</dbReference>
<evidence type="ECO:0000256" key="3">
    <source>
        <dbReference type="ARBA" id="ARBA00022741"/>
    </source>
</evidence>
<dbReference type="NCBIfam" id="TIGR00016">
    <property type="entry name" value="ackA"/>
    <property type="match status" value="1"/>
</dbReference>
<gene>
    <name evidence="6" type="primary">ackA</name>
    <name evidence="8" type="ORF">FC64_GL000280</name>
</gene>
<dbReference type="Pfam" id="PF00871">
    <property type="entry name" value="Acetate_kinase"/>
    <property type="match status" value="1"/>
</dbReference>
<dbReference type="Proteomes" id="UP000051291">
    <property type="component" value="Unassembled WGS sequence"/>
</dbReference>
<dbReference type="GO" id="GO:0006083">
    <property type="term" value="P:acetate metabolic process"/>
    <property type="evidence" value="ECO:0007669"/>
    <property type="project" value="TreeGrafter"/>
</dbReference>
<evidence type="ECO:0000256" key="1">
    <source>
        <dbReference type="ARBA" id="ARBA00008748"/>
    </source>
</evidence>
<evidence type="ECO:0000256" key="5">
    <source>
        <dbReference type="ARBA" id="ARBA00022840"/>
    </source>
</evidence>
<keyword evidence="4 6" id="KW-0418">Kinase</keyword>
<dbReference type="EMBL" id="AYYZ01000015">
    <property type="protein sequence ID" value="KRM52728.1"/>
    <property type="molecule type" value="Genomic_DNA"/>
</dbReference>
<dbReference type="HAMAP" id="MF_00020">
    <property type="entry name" value="Acetate_kinase"/>
    <property type="match status" value="1"/>
</dbReference>
<dbReference type="InterPro" id="IPR043129">
    <property type="entry name" value="ATPase_NBD"/>
</dbReference>
<protein>
    <recommendedName>
        <fullName evidence="6">Acetate kinase</fullName>
        <ecNumber evidence="6">2.7.2.1</ecNumber>
    </recommendedName>
    <alternativeName>
        <fullName evidence="6">Acetokinase</fullName>
    </alternativeName>
</protein>
<keyword evidence="6" id="KW-0460">Magnesium</keyword>
<dbReference type="SUPFAM" id="SSF53067">
    <property type="entry name" value="Actin-like ATPase domain"/>
    <property type="match status" value="2"/>
</dbReference>
<organism evidence="8 9">
    <name type="scientific">Ligilactobacillus araffinosus DSM 20653</name>
    <dbReference type="NCBI Taxonomy" id="1423820"/>
    <lineage>
        <taxon>Bacteria</taxon>
        <taxon>Bacillati</taxon>
        <taxon>Bacillota</taxon>
        <taxon>Bacilli</taxon>
        <taxon>Lactobacillales</taxon>
        <taxon>Lactobacillaceae</taxon>
        <taxon>Ligilactobacillus</taxon>
    </lineage>
</organism>
<dbReference type="GO" id="GO:0006085">
    <property type="term" value="P:acetyl-CoA biosynthetic process"/>
    <property type="evidence" value="ECO:0007669"/>
    <property type="project" value="UniProtKB-UniRule"/>
</dbReference>
<comment type="subunit">
    <text evidence="6">Homodimer.</text>
</comment>
<dbReference type="InterPro" id="IPR023865">
    <property type="entry name" value="Aliphatic_acid_kinase_CS"/>
</dbReference>
<dbReference type="AlphaFoldDB" id="A0A0R1ZD27"/>
<comment type="similarity">
    <text evidence="1 6 7">Belongs to the acetokinase family.</text>
</comment>
<dbReference type="GO" id="GO:0005524">
    <property type="term" value="F:ATP binding"/>
    <property type="evidence" value="ECO:0007669"/>
    <property type="project" value="UniProtKB-KW"/>
</dbReference>
<feature type="active site" description="Proton donor/acceptor" evidence="6">
    <location>
        <position position="145"/>
    </location>
</feature>
<dbReference type="InterPro" id="IPR000890">
    <property type="entry name" value="Aliphatic_acid_kin_short-chain"/>
</dbReference>
<evidence type="ECO:0000256" key="4">
    <source>
        <dbReference type="ARBA" id="ARBA00022777"/>
    </source>
</evidence>
<dbReference type="GO" id="GO:0005737">
    <property type="term" value="C:cytoplasm"/>
    <property type="evidence" value="ECO:0007669"/>
    <property type="project" value="UniProtKB-SubCell"/>
</dbReference>
<comment type="catalytic activity">
    <reaction evidence="6">
        <text>acetate + ATP = acetyl phosphate + ADP</text>
        <dbReference type="Rhea" id="RHEA:11352"/>
        <dbReference type="ChEBI" id="CHEBI:22191"/>
        <dbReference type="ChEBI" id="CHEBI:30089"/>
        <dbReference type="ChEBI" id="CHEBI:30616"/>
        <dbReference type="ChEBI" id="CHEBI:456216"/>
        <dbReference type="EC" id="2.7.2.1"/>
    </reaction>
</comment>
<feature type="binding site" evidence="6">
    <location>
        <begin position="205"/>
        <end position="209"/>
    </location>
    <ligand>
        <name>ATP</name>
        <dbReference type="ChEBI" id="CHEBI:30616"/>
    </ligand>
</feature>
<evidence type="ECO:0000256" key="2">
    <source>
        <dbReference type="ARBA" id="ARBA00022679"/>
    </source>
</evidence>
<dbReference type="PATRIC" id="fig|1423820.4.peg.281"/>
<dbReference type="PROSITE" id="PS01075">
    <property type="entry name" value="ACETATE_KINASE_1"/>
    <property type="match status" value="1"/>
</dbReference>
<dbReference type="UniPathway" id="UPA00340">
    <property type="reaction ID" value="UER00458"/>
</dbReference>
<keyword evidence="6" id="KW-0479">Metal-binding</keyword>
<dbReference type="EC" id="2.7.2.1" evidence="6"/>
<evidence type="ECO:0000256" key="6">
    <source>
        <dbReference type="HAMAP-Rule" id="MF_00020"/>
    </source>
</evidence>
<feature type="site" description="Transition state stabilizer" evidence="6">
    <location>
        <position position="177"/>
    </location>
</feature>
<dbReference type="PANTHER" id="PTHR21060">
    <property type="entry name" value="ACETATE KINASE"/>
    <property type="match status" value="1"/>
</dbReference>
<proteinExistence type="inferred from homology"/>
<feature type="binding site" evidence="6">
    <location>
        <position position="8"/>
    </location>
    <ligand>
        <name>Mg(2+)</name>
        <dbReference type="ChEBI" id="CHEBI:18420"/>
    </ligand>
</feature>
<comment type="caution">
    <text evidence="8">The sequence shown here is derived from an EMBL/GenBank/DDBJ whole genome shotgun (WGS) entry which is preliminary data.</text>
</comment>
<evidence type="ECO:0000256" key="7">
    <source>
        <dbReference type="RuleBase" id="RU003835"/>
    </source>
</evidence>
<dbReference type="GO" id="GO:0000287">
    <property type="term" value="F:magnesium ion binding"/>
    <property type="evidence" value="ECO:0007669"/>
    <property type="project" value="UniProtKB-UniRule"/>
</dbReference>
<feature type="site" description="Transition state stabilizer" evidence="6">
    <location>
        <position position="238"/>
    </location>
</feature>
<evidence type="ECO:0000313" key="8">
    <source>
        <dbReference type="EMBL" id="KRM52728.1"/>
    </source>
</evidence>